<dbReference type="AlphaFoldDB" id="A0A2P2N615"/>
<sequence length="22" mass="2454">MAQSHQLPPLSSNRIYPLSNPC</sequence>
<proteinExistence type="predicted"/>
<name>A0A2P2N615_RHIMU</name>
<dbReference type="EMBL" id="GGEC01057419">
    <property type="protein sequence ID" value="MBX37903.1"/>
    <property type="molecule type" value="Transcribed_RNA"/>
</dbReference>
<reference evidence="2" key="1">
    <citation type="submission" date="2018-02" db="EMBL/GenBank/DDBJ databases">
        <title>Rhizophora mucronata_Transcriptome.</title>
        <authorList>
            <person name="Meera S.P."/>
            <person name="Sreeshan A."/>
            <person name="Augustine A."/>
        </authorList>
    </citation>
    <scope>NUCLEOTIDE SEQUENCE</scope>
    <source>
        <tissue evidence="2">Leaf</tissue>
    </source>
</reference>
<feature type="region of interest" description="Disordered" evidence="1">
    <location>
        <begin position="1"/>
        <end position="22"/>
    </location>
</feature>
<organism evidence="2">
    <name type="scientific">Rhizophora mucronata</name>
    <name type="common">Asiatic mangrove</name>
    <dbReference type="NCBI Taxonomy" id="61149"/>
    <lineage>
        <taxon>Eukaryota</taxon>
        <taxon>Viridiplantae</taxon>
        <taxon>Streptophyta</taxon>
        <taxon>Embryophyta</taxon>
        <taxon>Tracheophyta</taxon>
        <taxon>Spermatophyta</taxon>
        <taxon>Magnoliopsida</taxon>
        <taxon>eudicotyledons</taxon>
        <taxon>Gunneridae</taxon>
        <taxon>Pentapetalae</taxon>
        <taxon>rosids</taxon>
        <taxon>fabids</taxon>
        <taxon>Malpighiales</taxon>
        <taxon>Rhizophoraceae</taxon>
        <taxon>Rhizophora</taxon>
    </lineage>
</organism>
<feature type="compositionally biased region" description="Polar residues" evidence="1">
    <location>
        <begin position="1"/>
        <end position="14"/>
    </location>
</feature>
<protein>
    <submittedName>
        <fullName evidence="2">Uncharacterized protein</fullName>
    </submittedName>
</protein>
<evidence type="ECO:0000256" key="1">
    <source>
        <dbReference type="SAM" id="MobiDB-lite"/>
    </source>
</evidence>
<evidence type="ECO:0000313" key="2">
    <source>
        <dbReference type="EMBL" id="MBX37903.1"/>
    </source>
</evidence>
<accession>A0A2P2N615</accession>